<name>A0A450TJS1_9GAMM</name>
<protein>
    <recommendedName>
        <fullName evidence="2">Antitoxin component of toxin-antitoxin stability system, DNA-binding transcriptional repressor</fullName>
    </recommendedName>
</protein>
<evidence type="ECO:0000313" key="1">
    <source>
        <dbReference type="EMBL" id="VFJ67703.1"/>
    </source>
</evidence>
<proteinExistence type="predicted"/>
<gene>
    <name evidence="1" type="ORF">BECKFM1743A_GA0114220_104544</name>
</gene>
<dbReference type="AlphaFoldDB" id="A0A450TJS1"/>
<evidence type="ECO:0008006" key="2">
    <source>
        <dbReference type="Google" id="ProtNLM"/>
    </source>
</evidence>
<dbReference type="EMBL" id="CAADEZ010000454">
    <property type="protein sequence ID" value="VFJ67703.1"/>
    <property type="molecule type" value="Genomic_DNA"/>
</dbReference>
<sequence>MKTLRINEPVSTLPSSLSSALAKLEEKQESFVILRDGKSLADLVPHRWKDRRSPHPIMSAIEIHYDPTEALTEDEWSEGDEA</sequence>
<organism evidence="1">
    <name type="scientific">Candidatus Kentrum sp. FM</name>
    <dbReference type="NCBI Taxonomy" id="2126340"/>
    <lineage>
        <taxon>Bacteria</taxon>
        <taxon>Pseudomonadati</taxon>
        <taxon>Pseudomonadota</taxon>
        <taxon>Gammaproteobacteria</taxon>
        <taxon>Candidatus Kentrum</taxon>
    </lineage>
</organism>
<reference evidence="1" key="1">
    <citation type="submission" date="2019-02" db="EMBL/GenBank/DDBJ databases">
        <authorList>
            <person name="Gruber-Vodicka R. H."/>
            <person name="Seah K. B. B."/>
        </authorList>
    </citation>
    <scope>NUCLEOTIDE SEQUENCE</scope>
    <source>
        <strain evidence="1">BECK_BZ163</strain>
    </source>
</reference>
<accession>A0A450TJS1</accession>